<dbReference type="eggNOG" id="ENOG50335BQ">
    <property type="taxonomic scope" value="Bacteria"/>
</dbReference>
<dbReference type="EMBL" id="CAIT01000010">
    <property type="protein sequence ID" value="CCH56953.1"/>
    <property type="molecule type" value="Genomic_DNA"/>
</dbReference>
<dbReference type="RefSeq" id="WP_009285514.1">
    <property type="nucleotide sequence ID" value="NZ_CAIT01000010.1"/>
</dbReference>
<gene>
    <name evidence="1" type="ORF">BN8_06343</name>
</gene>
<organism evidence="1 2">
    <name type="scientific">Fibrisoma limi BUZ 3</name>
    <dbReference type="NCBI Taxonomy" id="1185876"/>
    <lineage>
        <taxon>Bacteria</taxon>
        <taxon>Pseudomonadati</taxon>
        <taxon>Bacteroidota</taxon>
        <taxon>Cytophagia</taxon>
        <taxon>Cytophagales</taxon>
        <taxon>Spirosomataceae</taxon>
        <taxon>Fibrisoma</taxon>
    </lineage>
</organism>
<comment type="caution">
    <text evidence="1">The sequence shown here is derived from an EMBL/GenBank/DDBJ whole genome shotgun (WGS) entry which is preliminary data.</text>
</comment>
<sequence length="65" mass="7575">MRKFEYMVLDIPTKGFWGGKVDFNDLTEKLNELGREGWEVATTTDTNMYEGASRGVFIILKREIR</sequence>
<dbReference type="AlphaFoldDB" id="I2GSS4"/>
<proteinExistence type="predicted"/>
<dbReference type="InterPro" id="IPR025234">
    <property type="entry name" value="YjzH-like"/>
</dbReference>
<evidence type="ECO:0008006" key="3">
    <source>
        <dbReference type="Google" id="ProtNLM"/>
    </source>
</evidence>
<name>I2GSS4_9BACT</name>
<dbReference type="OrthoDB" id="5432776at2"/>
<evidence type="ECO:0000313" key="2">
    <source>
        <dbReference type="Proteomes" id="UP000009309"/>
    </source>
</evidence>
<accession>I2GSS4</accession>
<dbReference type="Pfam" id="PF13783">
    <property type="entry name" value="DUF4177"/>
    <property type="match status" value="1"/>
</dbReference>
<reference evidence="1 2" key="1">
    <citation type="journal article" date="2012" name="J. Bacteriol.">
        <title>Genome Sequence of the Filamentous Bacterium Fibrisoma limi BUZ 3T.</title>
        <authorList>
            <person name="Filippini M."/>
            <person name="Qi W."/>
            <person name="Jaenicke S."/>
            <person name="Goesmann A."/>
            <person name="Smits T.H."/>
            <person name="Bagheri H.C."/>
        </authorList>
    </citation>
    <scope>NUCLEOTIDE SEQUENCE [LARGE SCALE GENOMIC DNA]</scope>
    <source>
        <strain evidence="2">BUZ 3T</strain>
    </source>
</reference>
<evidence type="ECO:0000313" key="1">
    <source>
        <dbReference type="EMBL" id="CCH56953.1"/>
    </source>
</evidence>
<protein>
    <recommendedName>
        <fullName evidence="3">DUF4177 domain-containing protein</fullName>
    </recommendedName>
</protein>
<dbReference type="Proteomes" id="UP000009309">
    <property type="component" value="Unassembled WGS sequence"/>
</dbReference>
<keyword evidence="2" id="KW-1185">Reference proteome</keyword>